<dbReference type="EMBL" id="GBRH01201189">
    <property type="protein sequence ID" value="JAD96706.1"/>
    <property type="molecule type" value="Transcribed_RNA"/>
</dbReference>
<feature type="region of interest" description="Disordered" evidence="1">
    <location>
        <begin position="1"/>
        <end position="20"/>
    </location>
</feature>
<proteinExistence type="predicted"/>
<name>A0A0A9E9I8_ARUDO</name>
<protein>
    <submittedName>
        <fullName evidence="2">Uncharacterized protein</fullName>
    </submittedName>
</protein>
<reference evidence="2" key="2">
    <citation type="journal article" date="2015" name="Data Brief">
        <title>Shoot transcriptome of the giant reed, Arundo donax.</title>
        <authorList>
            <person name="Barrero R.A."/>
            <person name="Guerrero F.D."/>
            <person name="Moolhuijzen P."/>
            <person name="Goolsby J.A."/>
            <person name="Tidwell J."/>
            <person name="Bellgard S.E."/>
            <person name="Bellgard M.I."/>
        </authorList>
    </citation>
    <scope>NUCLEOTIDE SEQUENCE</scope>
    <source>
        <tissue evidence="2">Shoot tissue taken approximately 20 cm above the soil surface</tissue>
    </source>
</reference>
<dbReference type="AlphaFoldDB" id="A0A0A9E9I8"/>
<organism evidence="2">
    <name type="scientific">Arundo donax</name>
    <name type="common">Giant reed</name>
    <name type="synonym">Donax arundinaceus</name>
    <dbReference type="NCBI Taxonomy" id="35708"/>
    <lineage>
        <taxon>Eukaryota</taxon>
        <taxon>Viridiplantae</taxon>
        <taxon>Streptophyta</taxon>
        <taxon>Embryophyta</taxon>
        <taxon>Tracheophyta</taxon>
        <taxon>Spermatophyta</taxon>
        <taxon>Magnoliopsida</taxon>
        <taxon>Liliopsida</taxon>
        <taxon>Poales</taxon>
        <taxon>Poaceae</taxon>
        <taxon>PACMAD clade</taxon>
        <taxon>Arundinoideae</taxon>
        <taxon>Arundineae</taxon>
        <taxon>Arundo</taxon>
    </lineage>
</organism>
<evidence type="ECO:0000313" key="2">
    <source>
        <dbReference type="EMBL" id="JAD96706.1"/>
    </source>
</evidence>
<reference evidence="2" key="1">
    <citation type="submission" date="2014-09" db="EMBL/GenBank/DDBJ databases">
        <authorList>
            <person name="Magalhaes I.L.F."/>
            <person name="Oliveira U."/>
            <person name="Santos F.R."/>
            <person name="Vidigal T.H.D.A."/>
            <person name="Brescovit A.D."/>
            <person name="Santos A.J."/>
        </authorList>
    </citation>
    <scope>NUCLEOTIDE SEQUENCE</scope>
    <source>
        <tissue evidence="2">Shoot tissue taken approximately 20 cm above the soil surface</tissue>
    </source>
</reference>
<evidence type="ECO:0000256" key="1">
    <source>
        <dbReference type="SAM" id="MobiDB-lite"/>
    </source>
</evidence>
<feature type="compositionally biased region" description="Low complexity" evidence="1">
    <location>
        <begin position="7"/>
        <end position="16"/>
    </location>
</feature>
<sequence length="36" mass="4077">MKSRAATTTTPSTPSSEIMMQMEWLPPLDHSHLIHL</sequence>
<accession>A0A0A9E9I8</accession>